<evidence type="ECO:0000256" key="1">
    <source>
        <dbReference type="ARBA" id="ARBA00004651"/>
    </source>
</evidence>
<dbReference type="Pfam" id="PF01580">
    <property type="entry name" value="FtsK_SpoIIIE"/>
    <property type="match status" value="1"/>
</dbReference>
<dbReference type="GO" id="GO:0007059">
    <property type="term" value="P:chromosome segregation"/>
    <property type="evidence" value="ECO:0007669"/>
    <property type="project" value="UniProtKB-KW"/>
</dbReference>
<dbReference type="Gene3D" id="1.10.10.10">
    <property type="entry name" value="Winged helix-like DNA-binding domain superfamily/Winged helix DNA-binding domain"/>
    <property type="match status" value="1"/>
</dbReference>
<dbReference type="Pfam" id="PF09397">
    <property type="entry name" value="FtsK_gamma"/>
    <property type="match status" value="1"/>
</dbReference>
<comment type="subcellular location">
    <subcellularLocation>
        <location evidence="1">Cell membrane</location>
        <topology evidence="1">Multi-pass membrane protein</topology>
    </subcellularLocation>
</comment>
<keyword evidence="20" id="KW-1185">Reference proteome</keyword>
<dbReference type="InterPro" id="IPR041027">
    <property type="entry name" value="FtsK_alpha"/>
</dbReference>
<dbReference type="PROSITE" id="PS50901">
    <property type="entry name" value="FTSK"/>
    <property type="match status" value="1"/>
</dbReference>
<dbReference type="Pfam" id="PF17854">
    <property type="entry name" value="FtsK_alpha"/>
    <property type="match status" value="1"/>
</dbReference>
<feature type="transmembrane region" description="Helical" evidence="15">
    <location>
        <begin position="137"/>
        <end position="158"/>
    </location>
</feature>
<dbReference type="InterPro" id="IPR002543">
    <property type="entry name" value="FtsK_dom"/>
</dbReference>
<dbReference type="PANTHER" id="PTHR22683">
    <property type="entry name" value="SPORULATION PROTEIN RELATED"/>
    <property type="match status" value="1"/>
</dbReference>
<dbReference type="Proteomes" id="UP000293902">
    <property type="component" value="Chromosome"/>
</dbReference>
<evidence type="ECO:0000256" key="5">
    <source>
        <dbReference type="ARBA" id="ARBA00022692"/>
    </source>
</evidence>
<evidence type="ECO:0000313" key="18">
    <source>
        <dbReference type="EMBL" id="RAM00845.1"/>
    </source>
</evidence>
<evidence type="ECO:0000256" key="13">
    <source>
        <dbReference type="PROSITE-ProRule" id="PRU00289"/>
    </source>
</evidence>
<evidence type="ECO:0000259" key="16">
    <source>
        <dbReference type="PROSITE" id="PS50901"/>
    </source>
</evidence>
<dbReference type="RefSeq" id="WP_111958831.1">
    <property type="nucleotide sequence ID" value="NZ_CP036313.1"/>
</dbReference>
<name>A0A328FCP6_9BACT</name>
<feature type="binding site" evidence="13">
    <location>
        <begin position="461"/>
        <end position="468"/>
    </location>
    <ligand>
        <name>ATP</name>
        <dbReference type="ChEBI" id="CHEBI:30616"/>
    </ligand>
</feature>
<keyword evidence="3" id="KW-1003">Cell membrane</keyword>
<dbReference type="GO" id="GO:0005524">
    <property type="term" value="F:ATP binding"/>
    <property type="evidence" value="ECO:0007669"/>
    <property type="project" value="UniProtKB-UniRule"/>
</dbReference>
<keyword evidence="4" id="KW-0132">Cell division</keyword>
<feature type="domain" description="FtsK" evidence="16">
    <location>
        <begin position="444"/>
        <end position="653"/>
    </location>
</feature>
<evidence type="ECO:0000313" key="20">
    <source>
        <dbReference type="Proteomes" id="UP000293902"/>
    </source>
</evidence>
<dbReference type="OrthoDB" id="9807790at2"/>
<keyword evidence="10" id="KW-0238">DNA-binding</keyword>
<dbReference type="Gene3D" id="3.40.50.300">
    <property type="entry name" value="P-loop containing nucleotide triphosphate hydrolases"/>
    <property type="match status" value="1"/>
</dbReference>
<evidence type="ECO:0000256" key="14">
    <source>
        <dbReference type="SAM" id="MobiDB-lite"/>
    </source>
</evidence>
<feature type="region of interest" description="Disordered" evidence="14">
    <location>
        <begin position="254"/>
        <end position="280"/>
    </location>
</feature>
<dbReference type="EMBL" id="QLNI01000037">
    <property type="protein sequence ID" value="RAM00845.1"/>
    <property type="molecule type" value="Genomic_DNA"/>
</dbReference>
<dbReference type="EMBL" id="CP036313">
    <property type="protein sequence ID" value="QBH13830.1"/>
    <property type="molecule type" value="Genomic_DNA"/>
</dbReference>
<organism evidence="18 19">
    <name type="scientific">Desulfobacter hydrogenophilus</name>
    <dbReference type="NCBI Taxonomy" id="2291"/>
    <lineage>
        <taxon>Bacteria</taxon>
        <taxon>Pseudomonadati</taxon>
        <taxon>Thermodesulfobacteriota</taxon>
        <taxon>Desulfobacteria</taxon>
        <taxon>Desulfobacterales</taxon>
        <taxon>Desulfobacteraceae</taxon>
        <taxon>Desulfobacter</taxon>
    </lineage>
</organism>
<evidence type="ECO:0000256" key="15">
    <source>
        <dbReference type="SAM" id="Phobius"/>
    </source>
</evidence>
<sequence>MKKELFGIFLIFLIILTSVSLFSYHAVDPCVGNHFFTFPDQVNNLFGLIGAHVAGLFIFLFGIGALWVPLILCLFGLWLIRKKPRSVIWLTMAGGLILMITTGSFFFLFNETYAFSDTTIVAGGKIGGWLAGVLLKYANITGCVIFLCFFVLLGIMLVTGISLNAMLKVVWAWLVRFSRIIAQDMSEGAGFLKQTLENKRQEKKAAGLARVDKLKALIVLPRFNGKNNGDDVEPDMGTPDFSSALETTGTVIKENIDDPRPRPRNVSFSKKKSEPEKSMGPTIVAVETDDKEYVADPIIKDIRETPDFVLPGLSFLDEKQKVRKQIDTNELQNKASILKKKLEDFNVKGEVVEILPGPVITTFEYRPAPGIKLSKIVGLSDDLALALAAISIRIVAPIPGRDVVGIEIPNEERELVNLREMIGSKEFVQSKSLLTLGLGKDLLGQPVATKMDKMPHLLIAGATGTGKSVGLNSMIISLLYKATPDEVKLIMIDPKRIELSVYNDIPHLITPVVTDMKKATNALFWAVREMERRYELLELSGLRNIAQFNEMVDERLRDLAPDTSPEDIVLPGGLPLERLPFIVVIVDELGDLMMVASKDVEYALTRLAQMARAAGIHLIIATQRPSADVLTGTIKANFPTRLSFQTSSKIDGRIIIDQGGPESLLGNGDMLFCPPGTGKLMRIQGAFISEKEISRITSFLKDQRQPNYNEEVTQGDDDGQEKVFDESEYDEKYDEAVALITKDRQASISYVQRRLRIGYNRAARLIEMMEHEGIVGPQIGSKPREIFVKSYDEEKIS</sequence>
<dbReference type="Pfam" id="PF13491">
    <property type="entry name" value="FtsK_4TM"/>
    <property type="match status" value="1"/>
</dbReference>
<dbReference type="Gene3D" id="3.30.980.40">
    <property type="match status" value="1"/>
</dbReference>
<evidence type="ECO:0000256" key="2">
    <source>
        <dbReference type="ARBA" id="ARBA00006474"/>
    </source>
</evidence>
<evidence type="ECO:0000256" key="7">
    <source>
        <dbReference type="ARBA" id="ARBA00022829"/>
    </source>
</evidence>
<evidence type="ECO:0000256" key="8">
    <source>
        <dbReference type="ARBA" id="ARBA00022840"/>
    </source>
</evidence>
<keyword evidence="6 13" id="KW-0547">Nucleotide-binding</keyword>
<evidence type="ECO:0000313" key="17">
    <source>
        <dbReference type="EMBL" id="QBH13830.1"/>
    </source>
</evidence>
<reference evidence="18 19" key="1">
    <citation type="submission" date="2018-06" db="EMBL/GenBank/DDBJ databases">
        <title>Complete Genome Sequence of Desulfobacter hydrogenophilus (DSM3380).</title>
        <authorList>
            <person name="Marietou A."/>
            <person name="Schreiber L."/>
            <person name="Marshall I."/>
            <person name="Jorgensen B."/>
        </authorList>
    </citation>
    <scope>NUCLEOTIDE SEQUENCE [LARGE SCALE GENOMIC DNA]</scope>
    <source>
        <strain evidence="18 19">DSM 3380</strain>
    </source>
</reference>
<keyword evidence="11 15" id="KW-0472">Membrane</keyword>
<protein>
    <submittedName>
        <fullName evidence="18">DNA translocase FtsK</fullName>
    </submittedName>
</protein>
<evidence type="ECO:0000256" key="9">
    <source>
        <dbReference type="ARBA" id="ARBA00022989"/>
    </source>
</evidence>
<evidence type="ECO:0000256" key="11">
    <source>
        <dbReference type="ARBA" id="ARBA00023136"/>
    </source>
</evidence>
<keyword evidence="12" id="KW-0131">Cell cycle</keyword>
<dbReference type="SUPFAM" id="SSF52540">
    <property type="entry name" value="P-loop containing nucleoside triphosphate hydrolases"/>
    <property type="match status" value="1"/>
</dbReference>
<dbReference type="InterPro" id="IPR036390">
    <property type="entry name" value="WH_DNA-bd_sf"/>
</dbReference>
<dbReference type="GO" id="GO:0003677">
    <property type="term" value="F:DNA binding"/>
    <property type="evidence" value="ECO:0007669"/>
    <property type="project" value="UniProtKB-KW"/>
</dbReference>
<dbReference type="Proteomes" id="UP000248798">
    <property type="component" value="Unassembled WGS sequence"/>
</dbReference>
<dbReference type="GO" id="GO:0051301">
    <property type="term" value="P:cell division"/>
    <property type="evidence" value="ECO:0007669"/>
    <property type="project" value="UniProtKB-KW"/>
</dbReference>
<dbReference type="CDD" id="cd01127">
    <property type="entry name" value="TrwB_TraG_TraD_VirD4"/>
    <property type="match status" value="1"/>
</dbReference>
<evidence type="ECO:0000256" key="4">
    <source>
        <dbReference type="ARBA" id="ARBA00022618"/>
    </source>
</evidence>
<dbReference type="PANTHER" id="PTHR22683:SF41">
    <property type="entry name" value="DNA TRANSLOCASE FTSK"/>
    <property type="match status" value="1"/>
</dbReference>
<dbReference type="InterPro" id="IPR018541">
    <property type="entry name" value="Ftsk_gamma"/>
</dbReference>
<dbReference type="InterPro" id="IPR036388">
    <property type="entry name" value="WH-like_DNA-bd_sf"/>
</dbReference>
<feature type="transmembrane region" description="Helical" evidence="15">
    <location>
        <begin position="45"/>
        <end position="75"/>
    </location>
</feature>
<reference evidence="17 20" key="2">
    <citation type="submission" date="2019-02" db="EMBL/GenBank/DDBJ databases">
        <title>Complete genome sequence of Desulfobacter hydrogenophilus AcRS1.</title>
        <authorList>
            <person name="Marietou A."/>
            <person name="Lund M.B."/>
            <person name="Marshall I.P.G."/>
            <person name="Schreiber L."/>
            <person name="Jorgensen B."/>
        </authorList>
    </citation>
    <scope>NUCLEOTIDE SEQUENCE [LARGE SCALE GENOMIC DNA]</scope>
    <source>
        <strain evidence="17 20">AcRS1</strain>
    </source>
</reference>
<keyword evidence="5 15" id="KW-0812">Transmembrane</keyword>
<gene>
    <name evidence="18" type="ORF">DO021_16950</name>
    <name evidence="17" type="ORF">EYB58_13400</name>
</gene>
<keyword evidence="7" id="KW-0159">Chromosome partition</keyword>
<keyword evidence="8 13" id="KW-0067">ATP-binding</keyword>
<proteinExistence type="inferred from homology"/>
<evidence type="ECO:0000313" key="19">
    <source>
        <dbReference type="Proteomes" id="UP000248798"/>
    </source>
</evidence>
<evidence type="ECO:0000256" key="6">
    <source>
        <dbReference type="ARBA" id="ARBA00022741"/>
    </source>
</evidence>
<dbReference type="InterPro" id="IPR050206">
    <property type="entry name" value="FtsK/SpoIIIE/SftA"/>
</dbReference>
<dbReference type="AlphaFoldDB" id="A0A328FCP6"/>
<keyword evidence="9 15" id="KW-1133">Transmembrane helix</keyword>
<evidence type="ECO:0000256" key="10">
    <source>
        <dbReference type="ARBA" id="ARBA00023125"/>
    </source>
</evidence>
<evidence type="ECO:0000256" key="3">
    <source>
        <dbReference type="ARBA" id="ARBA00022475"/>
    </source>
</evidence>
<evidence type="ECO:0000256" key="12">
    <source>
        <dbReference type="ARBA" id="ARBA00023306"/>
    </source>
</evidence>
<comment type="similarity">
    <text evidence="2">Belongs to the FtsK/SpoIIIE/SftA family.</text>
</comment>
<accession>A0A328FCP6</accession>
<dbReference type="SMART" id="SM00843">
    <property type="entry name" value="Ftsk_gamma"/>
    <property type="match status" value="1"/>
</dbReference>
<dbReference type="GO" id="GO:0005886">
    <property type="term" value="C:plasma membrane"/>
    <property type="evidence" value="ECO:0007669"/>
    <property type="project" value="UniProtKB-SubCell"/>
</dbReference>
<dbReference type="InterPro" id="IPR027417">
    <property type="entry name" value="P-loop_NTPase"/>
</dbReference>
<dbReference type="InterPro" id="IPR025199">
    <property type="entry name" value="FtsK_4TM"/>
</dbReference>
<feature type="transmembrane region" description="Helical" evidence="15">
    <location>
        <begin position="87"/>
        <end position="109"/>
    </location>
</feature>
<dbReference type="SUPFAM" id="SSF46785">
    <property type="entry name" value="Winged helix' DNA-binding domain"/>
    <property type="match status" value="1"/>
</dbReference>